<feature type="domain" description="Phosphoribosylglycinamide synthetase N-terminal" evidence="1">
    <location>
        <begin position="1"/>
        <end position="84"/>
    </location>
</feature>
<protein>
    <recommendedName>
        <fullName evidence="1">Phosphoribosylglycinamide synthetase N-terminal domain-containing protein</fullName>
    </recommendedName>
</protein>
<dbReference type="InterPro" id="IPR020562">
    <property type="entry name" value="PRibGlycinamide_synth_N"/>
</dbReference>
<dbReference type="PANTHER" id="PTHR43472:SF1">
    <property type="entry name" value="PHOSPHORIBOSYLAMINE--GLYCINE LIGASE, CHLOROPLASTIC"/>
    <property type="match status" value="1"/>
</dbReference>
<proteinExistence type="predicted"/>
<keyword evidence="3" id="KW-1185">Reference proteome</keyword>
<gene>
    <name evidence="2" type="ORF">HORIV_45410</name>
</gene>
<dbReference type="PANTHER" id="PTHR43472">
    <property type="entry name" value="PHOSPHORIBOSYLAMINE--GLYCINE LIGASE"/>
    <property type="match status" value="1"/>
</dbReference>
<accession>A0ABM7GJW3</accession>
<organism evidence="2 3">
    <name type="scientific">Vreelandella olivaria</name>
    <dbReference type="NCBI Taxonomy" id="390919"/>
    <lineage>
        <taxon>Bacteria</taxon>
        <taxon>Pseudomonadati</taxon>
        <taxon>Pseudomonadota</taxon>
        <taxon>Gammaproteobacteria</taxon>
        <taxon>Oceanospirillales</taxon>
        <taxon>Halomonadaceae</taxon>
        <taxon>Vreelandella</taxon>
    </lineage>
</organism>
<dbReference type="Proteomes" id="UP000289555">
    <property type="component" value="Chromosome"/>
</dbReference>
<dbReference type="Pfam" id="PF02844">
    <property type="entry name" value="GARS_N"/>
    <property type="match status" value="1"/>
</dbReference>
<name>A0ABM7GJW3_9GAMM</name>
<evidence type="ECO:0000313" key="3">
    <source>
        <dbReference type="Proteomes" id="UP000289555"/>
    </source>
</evidence>
<evidence type="ECO:0000259" key="1">
    <source>
        <dbReference type="Pfam" id="PF02844"/>
    </source>
</evidence>
<evidence type="ECO:0000313" key="2">
    <source>
        <dbReference type="EMBL" id="BBI52120.1"/>
    </source>
</evidence>
<dbReference type="InterPro" id="IPR000115">
    <property type="entry name" value="PRibGlycinamide_synth"/>
</dbReference>
<reference evidence="3" key="1">
    <citation type="journal article" date="2019" name="Microbiol. Resour. Announc.">
        <title>Complete Genome Sequence of Halomonas olivaria, a Moderately Halophilic Bacterium Isolated from Olive Processing Effluents, Obtained by Nanopore Sequencing.</title>
        <authorList>
            <person name="Nagata S."/>
            <person name="Ii K.M."/>
            <person name="Tsukimi T."/>
            <person name="Miura M.C."/>
            <person name="Galipon J."/>
            <person name="Arakawa K."/>
        </authorList>
    </citation>
    <scope>NUCLEOTIDE SEQUENCE [LARGE SCALE GENOMIC DNA]</scope>
    <source>
        <strain evidence="3">TYRC17</strain>
    </source>
</reference>
<dbReference type="Gene3D" id="3.40.50.20">
    <property type="match status" value="1"/>
</dbReference>
<dbReference type="EMBL" id="AP019416">
    <property type="protein sequence ID" value="BBI52120.1"/>
    <property type="molecule type" value="Genomic_DNA"/>
</dbReference>
<sequence>MAQSTQVEQVFVAPGNAGTATETKLTNVAIAATDLDGLVAFARDEQIGLTVVGPEAPLVEGVVDRFQAAGLTIFGPTQAAAQLEGSKSFTKDFWPVMIFLRLTTKRLLK</sequence>
<dbReference type="InterPro" id="IPR016185">
    <property type="entry name" value="PreATP-grasp_dom_sf"/>
</dbReference>
<dbReference type="SUPFAM" id="SSF52440">
    <property type="entry name" value="PreATP-grasp domain"/>
    <property type="match status" value="1"/>
</dbReference>